<dbReference type="GO" id="GO:0016020">
    <property type="term" value="C:membrane"/>
    <property type="evidence" value="ECO:0007669"/>
    <property type="project" value="TreeGrafter"/>
</dbReference>
<dbReference type="GO" id="GO:0005975">
    <property type="term" value="P:carbohydrate metabolic process"/>
    <property type="evidence" value="ECO:0007669"/>
    <property type="project" value="InterPro"/>
</dbReference>
<dbReference type="InterPro" id="IPR029019">
    <property type="entry name" value="HEX_eukaryotic_N"/>
</dbReference>
<dbReference type="PANTHER" id="PTHR22600:SF21">
    <property type="entry name" value="BETA-HEXOSAMINIDASE A"/>
    <property type="match status" value="1"/>
</dbReference>
<dbReference type="EMBL" id="KB199926">
    <property type="protein sequence ID" value="ESP03696.1"/>
    <property type="molecule type" value="Genomic_DNA"/>
</dbReference>
<feature type="domain" description="Beta-hexosaminidase eukaryotic type N-terminal" evidence="3">
    <location>
        <begin position="38"/>
        <end position="163"/>
    </location>
</feature>
<sequence>MVAKVCTIILALLINVHSSFQNGSAVNKLRVNAAIATPWPMPQSYSSQSMTNNVDAATFKFSVVNEAIFSCTVLQEAFKRYEPLIFGRRPETLYFHSQARRNVGVSGDIDELVVQLGKPCNDVDAPSLQSDESYKLTVQNGQAMLSANELWGVIRGLETFSQIVYQSPTGG</sequence>
<dbReference type="InterPro" id="IPR029018">
    <property type="entry name" value="Hex-like_dom2"/>
</dbReference>
<proteinExistence type="predicted"/>
<dbReference type="InterPro" id="IPR025705">
    <property type="entry name" value="Beta_hexosaminidase_sua/sub"/>
</dbReference>
<dbReference type="AlphaFoldDB" id="V4B7U5"/>
<dbReference type="OrthoDB" id="6157962at2759"/>
<evidence type="ECO:0000256" key="2">
    <source>
        <dbReference type="SAM" id="SignalP"/>
    </source>
</evidence>
<dbReference type="Pfam" id="PF14845">
    <property type="entry name" value="Glycohydro_20b2"/>
    <property type="match status" value="1"/>
</dbReference>
<protein>
    <recommendedName>
        <fullName evidence="3">Beta-hexosaminidase eukaryotic type N-terminal domain-containing protein</fullName>
    </recommendedName>
</protein>
<dbReference type="Proteomes" id="UP000030746">
    <property type="component" value="Unassembled WGS sequence"/>
</dbReference>
<dbReference type="GeneID" id="20244137"/>
<reference evidence="4 5" key="1">
    <citation type="journal article" date="2013" name="Nature">
        <title>Insights into bilaterian evolution from three spiralian genomes.</title>
        <authorList>
            <person name="Simakov O."/>
            <person name="Marletaz F."/>
            <person name="Cho S.J."/>
            <person name="Edsinger-Gonzales E."/>
            <person name="Havlak P."/>
            <person name="Hellsten U."/>
            <person name="Kuo D.H."/>
            <person name="Larsson T."/>
            <person name="Lv J."/>
            <person name="Arendt D."/>
            <person name="Savage R."/>
            <person name="Osoegawa K."/>
            <person name="de Jong P."/>
            <person name="Grimwood J."/>
            <person name="Chapman J.A."/>
            <person name="Shapiro H."/>
            <person name="Aerts A."/>
            <person name="Otillar R.P."/>
            <person name="Terry A.Y."/>
            <person name="Boore J.L."/>
            <person name="Grigoriev I.V."/>
            <person name="Lindberg D.R."/>
            <person name="Seaver E.C."/>
            <person name="Weisblat D.A."/>
            <person name="Putnam N.H."/>
            <person name="Rokhsar D.S."/>
        </authorList>
    </citation>
    <scope>NUCLEOTIDE SEQUENCE [LARGE SCALE GENOMIC DNA]</scope>
</reference>
<keyword evidence="5" id="KW-1185">Reference proteome</keyword>
<feature type="non-terminal residue" evidence="4">
    <location>
        <position position="171"/>
    </location>
</feature>
<accession>V4B7U5</accession>
<dbReference type="GO" id="GO:0030203">
    <property type="term" value="P:glycosaminoglycan metabolic process"/>
    <property type="evidence" value="ECO:0007669"/>
    <property type="project" value="TreeGrafter"/>
</dbReference>
<dbReference type="OMA" id="HCIIMSE"/>
<dbReference type="RefSeq" id="XP_009045617.1">
    <property type="nucleotide sequence ID" value="XM_009047369.1"/>
</dbReference>
<dbReference type="SUPFAM" id="SSF55545">
    <property type="entry name" value="beta-N-acetylhexosaminidase-like domain"/>
    <property type="match status" value="1"/>
</dbReference>
<organism evidence="4 5">
    <name type="scientific">Lottia gigantea</name>
    <name type="common">Giant owl limpet</name>
    <dbReference type="NCBI Taxonomy" id="225164"/>
    <lineage>
        <taxon>Eukaryota</taxon>
        <taxon>Metazoa</taxon>
        <taxon>Spiralia</taxon>
        <taxon>Lophotrochozoa</taxon>
        <taxon>Mollusca</taxon>
        <taxon>Gastropoda</taxon>
        <taxon>Patellogastropoda</taxon>
        <taxon>Lottioidea</taxon>
        <taxon>Lottiidae</taxon>
        <taxon>Lottia</taxon>
    </lineage>
</organism>
<feature type="chain" id="PRO_5004717565" description="Beta-hexosaminidase eukaryotic type N-terminal domain-containing protein" evidence="2">
    <location>
        <begin position="19"/>
        <end position="171"/>
    </location>
</feature>
<evidence type="ECO:0000256" key="1">
    <source>
        <dbReference type="ARBA" id="ARBA00022801"/>
    </source>
</evidence>
<dbReference type="PANTHER" id="PTHR22600">
    <property type="entry name" value="BETA-HEXOSAMINIDASE"/>
    <property type="match status" value="1"/>
</dbReference>
<name>V4B7U5_LOTGI</name>
<dbReference type="Gene3D" id="3.30.379.10">
    <property type="entry name" value="Chitobiase/beta-hexosaminidase domain 2-like"/>
    <property type="match status" value="1"/>
</dbReference>
<gene>
    <name evidence="4" type="ORF">LOTGIDRAFT_177006</name>
</gene>
<keyword evidence="1" id="KW-0378">Hydrolase</keyword>
<dbReference type="GO" id="GO:0004563">
    <property type="term" value="F:beta-N-acetylhexosaminidase activity"/>
    <property type="evidence" value="ECO:0007669"/>
    <property type="project" value="InterPro"/>
</dbReference>
<dbReference type="KEGG" id="lgi:LOTGIDRAFT_177006"/>
<evidence type="ECO:0000313" key="4">
    <source>
        <dbReference type="EMBL" id="ESP03696.1"/>
    </source>
</evidence>
<dbReference type="STRING" id="225164.V4B7U5"/>
<keyword evidence="2" id="KW-0732">Signal</keyword>
<dbReference type="GO" id="GO:0005764">
    <property type="term" value="C:lysosome"/>
    <property type="evidence" value="ECO:0007669"/>
    <property type="project" value="TreeGrafter"/>
</dbReference>
<evidence type="ECO:0000259" key="3">
    <source>
        <dbReference type="Pfam" id="PF14845"/>
    </source>
</evidence>
<feature type="signal peptide" evidence="2">
    <location>
        <begin position="1"/>
        <end position="18"/>
    </location>
</feature>
<dbReference type="CTD" id="20244137"/>
<dbReference type="GO" id="GO:0006689">
    <property type="term" value="P:ganglioside catabolic process"/>
    <property type="evidence" value="ECO:0007669"/>
    <property type="project" value="TreeGrafter"/>
</dbReference>
<evidence type="ECO:0000313" key="5">
    <source>
        <dbReference type="Proteomes" id="UP000030746"/>
    </source>
</evidence>